<evidence type="ECO:0000256" key="1">
    <source>
        <dbReference type="SAM" id="Phobius"/>
    </source>
</evidence>
<comment type="caution">
    <text evidence="3">The sequence shown here is derived from an EMBL/GenBank/DDBJ whole genome shotgun (WGS) entry which is preliminary data.</text>
</comment>
<feature type="domain" description="DUF8147" evidence="2">
    <location>
        <begin position="6"/>
        <end position="60"/>
    </location>
</feature>
<dbReference type="InterPro" id="IPR058460">
    <property type="entry name" value="DUF8147"/>
</dbReference>
<dbReference type="RefSeq" id="WP_276233739.1">
    <property type="nucleotide sequence ID" value="NZ_CP119802.1"/>
</dbReference>
<evidence type="ECO:0000313" key="4">
    <source>
        <dbReference type="Proteomes" id="UP001596398"/>
    </source>
</evidence>
<keyword evidence="1" id="KW-0812">Transmembrane</keyword>
<dbReference type="Pfam" id="PF26472">
    <property type="entry name" value="DUF8147"/>
    <property type="match status" value="1"/>
</dbReference>
<keyword evidence="1" id="KW-1133">Transmembrane helix</keyword>
<keyword evidence="4" id="KW-1185">Reference proteome</keyword>
<evidence type="ECO:0000313" key="3">
    <source>
        <dbReference type="EMBL" id="MFC7235602.1"/>
    </source>
</evidence>
<sequence>MKLPPLVGALAAGVVAFAVVALGVTAALDPYVWPSAVVGLPAGLVAGALAAVLVRHLLADGSAG</sequence>
<name>A0ABD5ZQR6_9EURY</name>
<dbReference type="EMBL" id="JBHTAP010000001">
    <property type="protein sequence ID" value="MFC7235602.1"/>
    <property type="molecule type" value="Genomic_DNA"/>
</dbReference>
<proteinExistence type="predicted"/>
<dbReference type="GeneID" id="79267299"/>
<accession>A0ABD5ZQR6</accession>
<dbReference type="Proteomes" id="UP001596398">
    <property type="component" value="Unassembled WGS sequence"/>
</dbReference>
<reference evidence="3 4" key="1">
    <citation type="journal article" date="2019" name="Int. J. Syst. Evol. Microbiol.">
        <title>The Global Catalogue of Microorganisms (GCM) 10K type strain sequencing project: providing services to taxonomists for standard genome sequencing and annotation.</title>
        <authorList>
            <consortium name="The Broad Institute Genomics Platform"/>
            <consortium name="The Broad Institute Genome Sequencing Center for Infectious Disease"/>
            <person name="Wu L."/>
            <person name="Ma J."/>
        </authorList>
    </citation>
    <scope>NUCLEOTIDE SEQUENCE [LARGE SCALE GENOMIC DNA]</scope>
    <source>
        <strain evidence="3 4">DT85</strain>
    </source>
</reference>
<organism evidence="3 4">
    <name type="scientific">Halosegnis marinus</name>
    <dbReference type="NCBI Taxonomy" id="3034023"/>
    <lineage>
        <taxon>Archaea</taxon>
        <taxon>Methanobacteriati</taxon>
        <taxon>Methanobacteriota</taxon>
        <taxon>Stenosarchaea group</taxon>
        <taxon>Halobacteria</taxon>
        <taxon>Halobacteriales</taxon>
        <taxon>Natronomonadaceae</taxon>
        <taxon>Halosegnis</taxon>
    </lineage>
</organism>
<gene>
    <name evidence="3" type="ORF">ACFQJ4_09785</name>
</gene>
<evidence type="ECO:0000259" key="2">
    <source>
        <dbReference type="Pfam" id="PF26472"/>
    </source>
</evidence>
<dbReference type="AlphaFoldDB" id="A0ABD5ZQR6"/>
<feature type="transmembrane region" description="Helical" evidence="1">
    <location>
        <begin position="31"/>
        <end position="54"/>
    </location>
</feature>
<keyword evidence="1" id="KW-0472">Membrane</keyword>
<protein>
    <recommendedName>
        <fullName evidence="2">DUF8147 domain-containing protein</fullName>
    </recommendedName>
</protein>